<dbReference type="KEGG" id="sfu:Sfum_2266"/>
<proteinExistence type="predicted"/>
<dbReference type="STRING" id="335543.Sfum_2266"/>
<keyword evidence="3" id="KW-1185">Reference proteome</keyword>
<dbReference type="AlphaFoldDB" id="A0LKJ6"/>
<feature type="region of interest" description="Disordered" evidence="1">
    <location>
        <begin position="1"/>
        <end position="30"/>
    </location>
</feature>
<dbReference type="HOGENOM" id="CLU_2182662_0_0_7"/>
<dbReference type="Proteomes" id="UP000001784">
    <property type="component" value="Chromosome"/>
</dbReference>
<evidence type="ECO:0000256" key="1">
    <source>
        <dbReference type="SAM" id="MobiDB-lite"/>
    </source>
</evidence>
<dbReference type="InParanoid" id="A0LKJ6"/>
<sequence>MSGLSHVSRESFQAKGQELKSRGPSVPGICAVGSRRGGARRCRLSRMHGGRKRQRTNVMNEEFNKNYYEWREKVQFILFSGLWKNISLSPARAGARRLFPDSRLERERL</sequence>
<dbReference type="EMBL" id="CP000478">
    <property type="protein sequence ID" value="ABK17948.1"/>
    <property type="molecule type" value="Genomic_DNA"/>
</dbReference>
<evidence type="ECO:0000313" key="3">
    <source>
        <dbReference type="Proteomes" id="UP000001784"/>
    </source>
</evidence>
<name>A0LKJ6_SYNFM</name>
<reference evidence="2 3" key="1">
    <citation type="submission" date="2006-10" db="EMBL/GenBank/DDBJ databases">
        <title>Complete sequence of Syntrophobacter fumaroxidans MPOB.</title>
        <authorList>
            <consortium name="US DOE Joint Genome Institute"/>
            <person name="Copeland A."/>
            <person name="Lucas S."/>
            <person name="Lapidus A."/>
            <person name="Barry K."/>
            <person name="Detter J.C."/>
            <person name="Glavina del Rio T."/>
            <person name="Hammon N."/>
            <person name="Israni S."/>
            <person name="Pitluck S."/>
            <person name="Goltsman E.G."/>
            <person name="Martinez M."/>
            <person name="Schmutz J."/>
            <person name="Larimer F."/>
            <person name="Land M."/>
            <person name="Hauser L."/>
            <person name="Kyrpides N."/>
            <person name="Kim E."/>
            <person name="Boone D.R."/>
            <person name="Brockman F."/>
            <person name="Culley D."/>
            <person name="Ferry J."/>
            <person name="Gunsalus R."/>
            <person name="McInerney M.J."/>
            <person name="Morrison M."/>
            <person name="Plugge C."/>
            <person name="Rohlin L."/>
            <person name="Scholten J."/>
            <person name="Sieber J."/>
            <person name="Stams A.J.M."/>
            <person name="Worm P."/>
            <person name="Henstra A.M."/>
            <person name="Richardson P."/>
        </authorList>
    </citation>
    <scope>NUCLEOTIDE SEQUENCE [LARGE SCALE GENOMIC DNA]</scope>
    <source>
        <strain evidence="3">DSM 10017 / MPOB</strain>
    </source>
</reference>
<gene>
    <name evidence="2" type="ordered locus">Sfum_2266</name>
</gene>
<accession>A0LKJ6</accession>
<evidence type="ECO:0000313" key="2">
    <source>
        <dbReference type="EMBL" id="ABK17948.1"/>
    </source>
</evidence>
<protein>
    <submittedName>
        <fullName evidence="2">Uncharacterized protein</fullName>
    </submittedName>
</protein>
<organism evidence="2 3">
    <name type="scientific">Syntrophobacter fumaroxidans (strain DSM 10017 / MPOB)</name>
    <dbReference type="NCBI Taxonomy" id="335543"/>
    <lineage>
        <taxon>Bacteria</taxon>
        <taxon>Pseudomonadati</taxon>
        <taxon>Thermodesulfobacteriota</taxon>
        <taxon>Syntrophobacteria</taxon>
        <taxon>Syntrophobacterales</taxon>
        <taxon>Syntrophobacteraceae</taxon>
        <taxon>Syntrophobacter</taxon>
    </lineage>
</organism>